<dbReference type="RefSeq" id="XP_048142095.1">
    <property type="nucleotide sequence ID" value="XM_048286138.1"/>
</dbReference>
<dbReference type="AlphaFoldDB" id="A0A8B8NC65"/>
<dbReference type="Pfam" id="PF02045">
    <property type="entry name" value="CBFB_NFYA"/>
    <property type="match status" value="1"/>
</dbReference>
<feature type="region of interest" description="Disordered" evidence="9">
    <location>
        <begin position="227"/>
        <end position="268"/>
    </location>
</feature>
<keyword evidence="5 8" id="KW-0804">Transcription</keyword>
<name>A0A8B8NC65_9MYRT</name>
<dbReference type="KEGG" id="rarg:115733515"/>
<dbReference type="InterPro" id="IPR018362">
    <property type="entry name" value="CCAAT-binding_factor_CS"/>
</dbReference>
<evidence type="ECO:0000256" key="7">
    <source>
        <dbReference type="ARBA" id="ARBA00025911"/>
    </source>
</evidence>
<evidence type="ECO:0000256" key="5">
    <source>
        <dbReference type="ARBA" id="ARBA00023163"/>
    </source>
</evidence>
<evidence type="ECO:0000256" key="4">
    <source>
        <dbReference type="ARBA" id="ARBA00023159"/>
    </source>
</evidence>
<dbReference type="OrthoDB" id="1097733at2759"/>
<evidence type="ECO:0000256" key="2">
    <source>
        <dbReference type="ARBA" id="ARBA00023015"/>
    </source>
</evidence>
<dbReference type="Gene3D" id="6.10.250.2430">
    <property type="match status" value="1"/>
</dbReference>
<evidence type="ECO:0000256" key="8">
    <source>
        <dbReference type="RuleBase" id="RU367155"/>
    </source>
</evidence>
<evidence type="ECO:0000256" key="6">
    <source>
        <dbReference type="ARBA" id="ARBA00023242"/>
    </source>
</evidence>
<dbReference type="GO" id="GO:0003677">
    <property type="term" value="F:DNA binding"/>
    <property type="evidence" value="ECO:0007669"/>
    <property type="project" value="UniProtKB-KW"/>
</dbReference>
<keyword evidence="10" id="KW-1185">Reference proteome</keyword>
<dbReference type="Proteomes" id="UP000827889">
    <property type="component" value="Chromosome 10"/>
</dbReference>
<dbReference type="RefSeq" id="XP_048142097.1">
    <property type="nucleotide sequence ID" value="XM_048286140.1"/>
</dbReference>
<dbReference type="SMART" id="SM00521">
    <property type="entry name" value="CBF"/>
    <property type="match status" value="1"/>
</dbReference>
<protein>
    <recommendedName>
        <fullName evidence="8">Nuclear transcription factor Y subunit</fullName>
    </recommendedName>
</protein>
<comment type="function">
    <text evidence="8">Component of the sequence-specific heterotrimeric transcription factor (NF-Y) which specifically recognizes a 5'-CCAAT-3' box motif found in the promoters of its target genes.</text>
</comment>
<dbReference type="RefSeq" id="XP_030520032.1">
    <property type="nucleotide sequence ID" value="XM_030664172.1"/>
</dbReference>
<accession>A0A8B8NC65</accession>
<dbReference type="PROSITE" id="PS51152">
    <property type="entry name" value="NFYA_HAP2_2"/>
    <property type="match status" value="1"/>
</dbReference>
<evidence type="ECO:0000313" key="11">
    <source>
        <dbReference type="RefSeq" id="XP_030520032.1"/>
    </source>
</evidence>
<gene>
    <name evidence="11 12 13 14 15" type="primary">LOC115733515</name>
</gene>
<dbReference type="PRINTS" id="PR00616">
    <property type="entry name" value="CCAATSUBUNTB"/>
</dbReference>
<dbReference type="PANTHER" id="PTHR12632">
    <property type="entry name" value="TRANSCRIPTION FACTOR NF-Y ALPHA-RELATED"/>
    <property type="match status" value="1"/>
</dbReference>
<evidence type="ECO:0000313" key="10">
    <source>
        <dbReference type="Proteomes" id="UP000827889"/>
    </source>
</evidence>
<dbReference type="InterPro" id="IPR001289">
    <property type="entry name" value="NFYA"/>
</dbReference>
<organism evidence="10 11">
    <name type="scientific">Rhodamnia argentea</name>
    <dbReference type="NCBI Taxonomy" id="178133"/>
    <lineage>
        <taxon>Eukaryota</taxon>
        <taxon>Viridiplantae</taxon>
        <taxon>Streptophyta</taxon>
        <taxon>Embryophyta</taxon>
        <taxon>Tracheophyta</taxon>
        <taxon>Spermatophyta</taxon>
        <taxon>Magnoliopsida</taxon>
        <taxon>eudicotyledons</taxon>
        <taxon>Gunneridae</taxon>
        <taxon>Pentapetalae</taxon>
        <taxon>rosids</taxon>
        <taxon>malvids</taxon>
        <taxon>Myrtales</taxon>
        <taxon>Myrtaceae</taxon>
        <taxon>Myrtoideae</taxon>
        <taxon>Myrteae</taxon>
        <taxon>Australasian group</taxon>
        <taxon>Rhodamnia</taxon>
    </lineage>
</organism>
<dbReference type="PROSITE" id="PS00686">
    <property type="entry name" value="NFYA_HAP2_1"/>
    <property type="match status" value="1"/>
</dbReference>
<keyword evidence="6 8" id="KW-0539">Nucleus</keyword>
<comment type="similarity">
    <text evidence="8">Belongs to the NFYA/HAP2 subunit family.</text>
</comment>
<dbReference type="GeneID" id="115733515"/>
<dbReference type="RefSeq" id="XP_048142096.1">
    <property type="nucleotide sequence ID" value="XM_048286139.1"/>
</dbReference>
<evidence type="ECO:0000256" key="9">
    <source>
        <dbReference type="SAM" id="MobiDB-lite"/>
    </source>
</evidence>
<feature type="region of interest" description="Disordered" evidence="9">
    <location>
        <begin position="1"/>
        <end position="25"/>
    </location>
</feature>
<evidence type="ECO:0000313" key="13">
    <source>
        <dbReference type="RefSeq" id="XP_048142096.1"/>
    </source>
</evidence>
<comment type="subunit">
    <text evidence="7">Heterotrimeric transcription factor composed of three components, NF-YA, NF-YB and NF-YC. NF-YB and NF-YC must interact and dimerize for NF-YA association and DNA binding.</text>
</comment>
<dbReference type="GO" id="GO:0016602">
    <property type="term" value="C:CCAAT-binding factor complex"/>
    <property type="evidence" value="ECO:0007669"/>
    <property type="project" value="InterPro"/>
</dbReference>
<evidence type="ECO:0000256" key="3">
    <source>
        <dbReference type="ARBA" id="ARBA00023125"/>
    </source>
</evidence>
<comment type="subcellular location">
    <subcellularLocation>
        <location evidence="1 8">Nucleus</location>
    </subcellularLocation>
</comment>
<dbReference type="RefSeq" id="XP_048142098.1">
    <property type="nucleotide sequence ID" value="XM_048286141.1"/>
</dbReference>
<evidence type="ECO:0000313" key="14">
    <source>
        <dbReference type="RefSeq" id="XP_048142097.1"/>
    </source>
</evidence>
<keyword evidence="2 8" id="KW-0805">Transcription regulation</keyword>
<evidence type="ECO:0000313" key="12">
    <source>
        <dbReference type="RefSeq" id="XP_048142095.1"/>
    </source>
</evidence>
<sequence>MRRNMNNKLEVDPNANGGSSHPFYSHTRHQATFLDMLKGLDDPPTGKNSDIGLGTKITELTSTGAPEVNDANQHRHPAEVSQSAMAGVYRQEQRHSTDGVSILLPTSTDNATPLSQPVCHSIACGSYEYSEQYHDGVTPAYGPQILAHSQYLGPNSLRLVLPFGLAEEPVYVNAKQYHGILRRRQSRAKAEVERKLLRARKPYLHESRHLHAMRRARGCGGRFLNSKKLENAATDPTPEGSIGSDSRRTGSTDESNPSSSKLAPSFISLNRDPLTSPLSKENLPHARNALHAWANHSGNCITRFPNHR</sequence>
<dbReference type="GO" id="GO:0003700">
    <property type="term" value="F:DNA-binding transcription factor activity"/>
    <property type="evidence" value="ECO:0007669"/>
    <property type="project" value="UniProtKB-UniRule"/>
</dbReference>
<evidence type="ECO:0000313" key="15">
    <source>
        <dbReference type="RefSeq" id="XP_048142098.1"/>
    </source>
</evidence>
<evidence type="ECO:0000256" key="1">
    <source>
        <dbReference type="ARBA" id="ARBA00004123"/>
    </source>
</evidence>
<proteinExistence type="inferred from homology"/>
<feature type="compositionally biased region" description="Polar residues" evidence="9">
    <location>
        <begin position="252"/>
        <end position="262"/>
    </location>
</feature>
<reference evidence="11" key="1">
    <citation type="submission" date="2025-04" db="UniProtKB">
        <authorList>
            <consortium name="RefSeq"/>
        </authorList>
    </citation>
    <scope>IDENTIFICATION</scope>
    <source>
        <tissue evidence="12 13">Leaf</tissue>
    </source>
</reference>
<keyword evidence="4" id="KW-0010">Activator</keyword>
<keyword evidence="3 8" id="KW-0238">DNA-binding</keyword>